<evidence type="ECO:0000313" key="2">
    <source>
        <dbReference type="Proteomes" id="UP000014073"/>
    </source>
</evidence>
<dbReference type="AlphaFoldDB" id="S0FB07"/>
<comment type="caution">
    <text evidence="1">The sequence shown here is derived from an EMBL/GenBank/DDBJ whole genome shotgun (WGS) entry which is preliminary data.</text>
</comment>
<dbReference type="EMBL" id="ACBW01000159">
    <property type="protein sequence ID" value="EEF76992.1"/>
    <property type="molecule type" value="Genomic_DNA"/>
</dbReference>
<gene>
    <name evidence="1" type="ORF">BACCOPRO_02499</name>
</gene>
<accession>S0FB07</accession>
<proteinExistence type="predicted"/>
<sequence>MLLQKKSGIHLTGSPHIRQENNGTVVNKQKITYLCLHHFFD</sequence>
<dbReference type="Proteomes" id="UP000014073">
    <property type="component" value="Unassembled WGS sequence"/>
</dbReference>
<name>S0FB07_9BACT</name>
<reference evidence="1 2" key="1">
    <citation type="submission" date="2008-12" db="EMBL/GenBank/DDBJ databases">
        <authorList>
            <person name="Fulton L."/>
            <person name="Clifton S."/>
            <person name="Fulton B."/>
            <person name="Xu J."/>
            <person name="Minx P."/>
            <person name="Pepin K.H."/>
            <person name="Johnson M."/>
            <person name="Bhonagiri V."/>
            <person name="Nash W.E."/>
            <person name="Mardis E.R."/>
            <person name="Wilson R.K."/>
        </authorList>
    </citation>
    <scope>NUCLEOTIDE SEQUENCE [LARGE SCALE GENOMIC DNA]</scope>
    <source>
        <strain evidence="1 2">DSM 18228</strain>
    </source>
</reference>
<dbReference type="STRING" id="547042.BACCOPRO_02499"/>
<organism evidence="1 2">
    <name type="scientific">Phocaeicola coprophilus DSM 18228 = JCM 13818</name>
    <dbReference type="NCBI Taxonomy" id="547042"/>
    <lineage>
        <taxon>Bacteria</taxon>
        <taxon>Pseudomonadati</taxon>
        <taxon>Bacteroidota</taxon>
        <taxon>Bacteroidia</taxon>
        <taxon>Bacteroidales</taxon>
        <taxon>Bacteroidaceae</taxon>
        <taxon>Phocaeicola</taxon>
    </lineage>
</organism>
<dbReference type="HOGENOM" id="CLU_3265541_0_0_10"/>
<evidence type="ECO:0000313" key="1">
    <source>
        <dbReference type="EMBL" id="EEF76992.1"/>
    </source>
</evidence>
<protein>
    <submittedName>
        <fullName evidence="1">Uncharacterized protein</fullName>
    </submittedName>
</protein>
<keyword evidence="2" id="KW-1185">Reference proteome</keyword>